<feature type="domain" description="Serine aminopeptidase S33" evidence="1">
    <location>
        <begin position="29"/>
        <end position="288"/>
    </location>
</feature>
<reference evidence="4" key="2">
    <citation type="submission" date="2018-06" db="EMBL/GenBank/DDBJ databases">
        <authorList>
            <consortium name="Pathogen Informatics"/>
            <person name="Doyle S."/>
        </authorList>
    </citation>
    <scope>NUCLEOTIDE SEQUENCE [LARGE SCALE GENOMIC DNA]</scope>
    <source>
        <strain evidence="4">NCTC12218</strain>
    </source>
</reference>
<dbReference type="Proteomes" id="UP000572988">
    <property type="component" value="Unassembled WGS sequence"/>
</dbReference>
<dbReference type="SUPFAM" id="SSF53474">
    <property type="entry name" value="alpha/beta-Hydrolases"/>
    <property type="match status" value="1"/>
</dbReference>
<evidence type="ECO:0000313" key="6">
    <source>
        <dbReference type="Proteomes" id="UP000572988"/>
    </source>
</evidence>
<dbReference type="Proteomes" id="UP000264146">
    <property type="component" value="Chromosome"/>
</dbReference>
<gene>
    <name evidence="4" type="primary">ytpA_3</name>
    <name evidence="3" type="ORF">C1O36_02280</name>
    <name evidence="4" type="ORF">NCTC12218_01621</name>
</gene>
<evidence type="ECO:0000313" key="4">
    <source>
        <dbReference type="EMBL" id="SUM89223.1"/>
    </source>
</evidence>
<keyword evidence="4" id="KW-0378">Hydrolase</keyword>
<organism evidence="4">
    <name type="scientific">Staphylococcus schleiferi</name>
    <dbReference type="NCBI Taxonomy" id="1295"/>
    <lineage>
        <taxon>Bacteria</taxon>
        <taxon>Bacillati</taxon>
        <taxon>Bacillota</taxon>
        <taxon>Bacilli</taxon>
        <taxon>Bacillales</taxon>
        <taxon>Staphylococcaceae</taxon>
        <taxon>Staphylococcus</taxon>
    </lineage>
</organism>
<dbReference type="InterPro" id="IPR022742">
    <property type="entry name" value="Hydrolase_4"/>
</dbReference>
<dbReference type="EMBL" id="LR962863">
    <property type="protein sequence ID" value="CAD7359958.1"/>
    <property type="molecule type" value="Genomic_DNA"/>
</dbReference>
<dbReference type="GeneID" id="93790233"/>
<dbReference type="EMBL" id="UHEF01000001">
    <property type="protein sequence ID" value="SUM89223.1"/>
    <property type="molecule type" value="Genomic_DNA"/>
</dbReference>
<proteinExistence type="predicted"/>
<dbReference type="GO" id="GO:0016787">
    <property type="term" value="F:hydrolase activity"/>
    <property type="evidence" value="ECO:0007669"/>
    <property type="project" value="UniProtKB-KW"/>
</dbReference>
<sequence>MVKSEAMKIAVTDGTILEAKVDRTDCESVGIVHIFHGMAEHLERYNALVEKLNQQGYHVIRHNHRGHGIDIDSERGHYDSMMQVVKDAHEVQTTLKAQFDDTLPLIVLGHSMGSIIARQYVQTYPNDCQGLILSGTGLFPSFYRFTIVPLLKCITLICGKKRRMKWLNNVMTNSFNKKFKPLRTESDWISSNESEVDAYIADSYSGFLVSNQLIYSVVNTMMQTARIKNIEKMNPQLPILLVSGKDDPFGDFGNAIRNLGKLLKKGGIEHITVQLYKNKRHEVLFENDKETVWKHMLEWMSRQIIKKRKVGELGDR</sequence>
<name>A0A7Z7QPZ5_STASC</name>
<dbReference type="AlphaFoldDB" id="A0A7Z7QPZ5"/>
<dbReference type="Pfam" id="PF12146">
    <property type="entry name" value="Hydrolase_4"/>
    <property type="match status" value="1"/>
</dbReference>
<evidence type="ECO:0000259" key="1">
    <source>
        <dbReference type="Pfam" id="PF12146"/>
    </source>
</evidence>
<keyword evidence="6" id="KW-1185">Reference proteome</keyword>
<reference evidence="2 5" key="3">
    <citation type="submission" date="2020-11" db="EMBL/GenBank/DDBJ databases">
        <authorList>
            <consortium name="Pathogen Informatics"/>
        </authorList>
    </citation>
    <scope>NUCLEOTIDE SEQUENCE [LARGE SCALE GENOMIC DNA]</scope>
    <source>
        <strain evidence="2 5">NCTC12218</strain>
    </source>
</reference>
<dbReference type="InterPro" id="IPR029058">
    <property type="entry name" value="AB_hydrolase_fold"/>
</dbReference>
<dbReference type="PANTHER" id="PTHR11614">
    <property type="entry name" value="PHOSPHOLIPASE-RELATED"/>
    <property type="match status" value="1"/>
</dbReference>
<evidence type="ECO:0000313" key="5">
    <source>
        <dbReference type="Proteomes" id="UP000264146"/>
    </source>
</evidence>
<dbReference type="InterPro" id="IPR051044">
    <property type="entry name" value="MAG_DAG_Lipase"/>
</dbReference>
<dbReference type="EC" id="3.1.1.-" evidence="4"/>
<evidence type="ECO:0000313" key="3">
    <source>
        <dbReference type="EMBL" id="NHA33363.1"/>
    </source>
</evidence>
<evidence type="ECO:0000313" key="2">
    <source>
        <dbReference type="EMBL" id="CAD7359958.1"/>
    </source>
</evidence>
<protein>
    <submittedName>
        <fullName evidence="3 4">Lysophospholipase</fullName>
        <ecNumber evidence="4">3.1.1.-</ecNumber>
    </submittedName>
</protein>
<dbReference type="EMBL" id="POVK01000005">
    <property type="protein sequence ID" value="NHA33363.1"/>
    <property type="molecule type" value="Genomic_DNA"/>
</dbReference>
<accession>A0A7Z7QPZ5</accession>
<dbReference type="Gene3D" id="3.40.50.1820">
    <property type="entry name" value="alpha/beta hydrolase"/>
    <property type="match status" value="1"/>
</dbReference>
<dbReference type="RefSeq" id="WP_016424959.1">
    <property type="nucleotide sequence ID" value="NZ_CABKRV010000001.1"/>
</dbReference>
<reference evidence="3 6" key="1">
    <citation type="submission" date="2018-01" db="EMBL/GenBank/DDBJ databases">
        <title>Complete genome sequence of Staphylococcus Scheliferi isolated from human.</title>
        <authorList>
            <person name="Abouelkhair M.A."/>
            <person name="Bemis D.A."/>
            <person name="Kania S.A."/>
        </authorList>
    </citation>
    <scope>NUCLEOTIDE SEQUENCE [LARGE SCALE GENOMIC DNA]</scope>
    <source>
        <strain evidence="3 6">ATCC 43808</strain>
    </source>
</reference>